<evidence type="ECO:0000313" key="1">
    <source>
        <dbReference type="EMBL" id="SEN35457.1"/>
    </source>
</evidence>
<proteinExistence type="predicted"/>
<accession>A0A1H8FW11</accession>
<name>A0A1H8FW11_9ACTN</name>
<gene>
    <name evidence="1" type="ORF">SAMN05216267_100492</name>
</gene>
<dbReference type="Proteomes" id="UP000181951">
    <property type="component" value="Unassembled WGS sequence"/>
</dbReference>
<reference evidence="1 2" key="1">
    <citation type="submission" date="2016-10" db="EMBL/GenBank/DDBJ databases">
        <authorList>
            <person name="de Groot N.N."/>
        </authorList>
    </citation>
    <scope>NUCLEOTIDE SEQUENCE [LARGE SCALE GENOMIC DNA]</scope>
    <source>
        <strain evidence="1 2">CGMCC 4.2026</strain>
    </source>
</reference>
<sequence>MGRARWMVSRLTAAPAHARGGLRGAVTWGKEGPG</sequence>
<keyword evidence="2" id="KW-1185">Reference proteome</keyword>
<dbReference type="EMBL" id="FODD01000004">
    <property type="protein sequence ID" value="SEN35457.1"/>
    <property type="molecule type" value="Genomic_DNA"/>
</dbReference>
<protein>
    <submittedName>
        <fullName evidence="1">Uncharacterized protein</fullName>
    </submittedName>
</protein>
<dbReference type="STRING" id="310780.SAMN05216267_100492"/>
<dbReference type="AlphaFoldDB" id="A0A1H8FW11"/>
<evidence type="ECO:0000313" key="2">
    <source>
        <dbReference type="Proteomes" id="UP000181951"/>
    </source>
</evidence>
<organism evidence="1 2">
    <name type="scientific">Actinacidiphila rubida</name>
    <dbReference type="NCBI Taxonomy" id="310780"/>
    <lineage>
        <taxon>Bacteria</taxon>
        <taxon>Bacillati</taxon>
        <taxon>Actinomycetota</taxon>
        <taxon>Actinomycetes</taxon>
        <taxon>Kitasatosporales</taxon>
        <taxon>Streptomycetaceae</taxon>
        <taxon>Actinacidiphila</taxon>
    </lineage>
</organism>